<name>W7IHH6_9PEZI</name>
<evidence type="ECO:0000313" key="3">
    <source>
        <dbReference type="Proteomes" id="UP000024837"/>
    </source>
</evidence>
<dbReference type="EMBL" id="KI966371">
    <property type="protein sequence ID" value="EWC48710.1"/>
    <property type="molecule type" value="Genomic_DNA"/>
</dbReference>
<feature type="region of interest" description="Disordered" evidence="1">
    <location>
        <begin position="1"/>
        <end position="36"/>
    </location>
</feature>
<proteinExistence type="predicted"/>
<gene>
    <name evidence="2" type="ORF">DRE_00015</name>
</gene>
<organism evidence="2 3">
    <name type="scientific">Drechslerella stenobrocha 248</name>
    <dbReference type="NCBI Taxonomy" id="1043628"/>
    <lineage>
        <taxon>Eukaryota</taxon>
        <taxon>Fungi</taxon>
        <taxon>Dikarya</taxon>
        <taxon>Ascomycota</taxon>
        <taxon>Pezizomycotina</taxon>
        <taxon>Orbiliomycetes</taxon>
        <taxon>Orbiliales</taxon>
        <taxon>Orbiliaceae</taxon>
        <taxon>Drechslerella</taxon>
    </lineage>
</organism>
<sequence length="126" mass="13246">MPPRPSLASASNADQAAASSSTSSTIDPPADDPKTMELREFAVTALESFEMQAVVSFTNDISLAAARRQLIKRLIGIHPADGTSNPRQTAGGEHSASGDGRGLENSDDESLQEANSQSRGPRGPRR</sequence>
<keyword evidence="3" id="KW-1185">Reference proteome</keyword>
<dbReference type="OrthoDB" id="5406332at2759"/>
<dbReference type="Proteomes" id="UP000024837">
    <property type="component" value="Unassembled WGS sequence"/>
</dbReference>
<evidence type="ECO:0000313" key="2">
    <source>
        <dbReference type="EMBL" id="EWC48710.1"/>
    </source>
</evidence>
<evidence type="ECO:0000256" key="1">
    <source>
        <dbReference type="SAM" id="MobiDB-lite"/>
    </source>
</evidence>
<protein>
    <submittedName>
        <fullName evidence="2">Uncharacterized protein</fullName>
    </submittedName>
</protein>
<accession>W7IHH6</accession>
<dbReference type="AlphaFoldDB" id="W7IHH6"/>
<dbReference type="HOGENOM" id="CLU_2015187_0_0_1"/>
<feature type="region of interest" description="Disordered" evidence="1">
    <location>
        <begin position="77"/>
        <end position="126"/>
    </location>
</feature>
<reference evidence="2 3" key="1">
    <citation type="submission" date="2013-05" db="EMBL/GenBank/DDBJ databases">
        <title>Drechslerella stenobrocha genome reveals carnivorous origination and mechanical trapping mechanism of predatory fungi.</title>
        <authorList>
            <person name="Liu X."/>
            <person name="Zhang W."/>
            <person name="Liu K."/>
        </authorList>
    </citation>
    <scope>NUCLEOTIDE SEQUENCE [LARGE SCALE GENOMIC DNA]</scope>
    <source>
        <strain evidence="2 3">248</strain>
    </source>
</reference>
<feature type="compositionally biased region" description="Low complexity" evidence="1">
    <location>
        <begin position="1"/>
        <end position="24"/>
    </location>
</feature>